<evidence type="ECO:0000313" key="6">
    <source>
        <dbReference type="EMBL" id="RGK58807.1"/>
    </source>
</evidence>
<reference evidence="8" key="1">
    <citation type="submission" date="2017-04" db="EMBL/GenBank/DDBJ databases">
        <title>Function of individual gut microbiota members based on whole genome sequencing of pure cultures obtained from chicken caecum.</title>
        <authorList>
            <person name="Medvecky M."/>
            <person name="Cejkova D."/>
            <person name="Polansky O."/>
            <person name="Karasova D."/>
            <person name="Kubasova T."/>
            <person name="Cizek A."/>
            <person name="Rychlik I."/>
        </authorList>
    </citation>
    <scope>NUCLEOTIDE SEQUENCE [LARGE SCALE GENOMIC DNA]</scope>
    <source>
        <strain evidence="8">An109</strain>
    </source>
</reference>
<evidence type="ECO:0000313" key="8">
    <source>
        <dbReference type="Proteomes" id="UP000196036"/>
    </source>
</evidence>
<evidence type="ECO:0000313" key="5">
    <source>
        <dbReference type="EMBL" id="OUQ71865.1"/>
    </source>
</evidence>
<accession>A0A1Y4VRR0</accession>
<evidence type="ECO:0000313" key="13">
    <source>
        <dbReference type="Proteomes" id="UP000474077"/>
    </source>
</evidence>
<dbReference type="AlphaFoldDB" id="A0A1Y4VRR0"/>
<proteinExistence type="predicted"/>
<sequence>MVTVTTVTKIFILRGTANFFFLFINSLPFPIKNFMIVSIDLYQFYCQTVRVIFKYMNINTISPDNRC</sequence>
<dbReference type="EMBL" id="WDER01000020">
    <property type="protein sequence ID" value="KAB6083585.1"/>
    <property type="molecule type" value="Genomic_DNA"/>
</dbReference>
<reference evidence="1" key="5">
    <citation type="journal article" date="2019" name="bioRxiv">
        <title>Acquired interbacterial defense systems protect against interspecies antagonism in the human gut microbiome.</title>
        <authorList>
            <person name="Ross B.D."/>
            <person name="Verster A.J."/>
            <person name="Radey M.C."/>
            <person name="Schmidtke D.T."/>
            <person name="Pope C.E."/>
            <person name="Hoffman L.R."/>
            <person name="Hajjar A.M."/>
            <person name="Peterson S.B."/>
            <person name="Borenstein E."/>
            <person name="Mougous J.D."/>
        </authorList>
    </citation>
    <scope>NUCLEOTIDE SEQUENCE</scope>
    <source>
        <strain evidence="1">H204</strain>
    </source>
</reference>
<dbReference type="Proteomes" id="UP000284417">
    <property type="component" value="Unassembled WGS sequence"/>
</dbReference>
<dbReference type="EMBL" id="QROC01000023">
    <property type="protein sequence ID" value="RHK93115.1"/>
    <property type="molecule type" value="Genomic_DNA"/>
</dbReference>
<evidence type="ECO:0000313" key="12">
    <source>
        <dbReference type="Proteomes" id="UP000471447"/>
    </source>
</evidence>
<reference evidence="12 13" key="6">
    <citation type="journal article" date="2019" name="Nat. Med.">
        <title>A library of human gut bacterial isolates paired with longitudinal multiomics data enables mechanistic microbiome research.</title>
        <authorList>
            <person name="Poyet M."/>
            <person name="Groussin M."/>
            <person name="Gibbons S.M."/>
            <person name="Avila-Pacheco J."/>
            <person name="Jiang X."/>
            <person name="Kearney S.M."/>
            <person name="Perrotta A.R."/>
            <person name="Berdy B."/>
            <person name="Zhao S."/>
            <person name="Lieberman T.D."/>
            <person name="Swanson P.K."/>
            <person name="Smith M."/>
            <person name="Roesemann S."/>
            <person name="Alexander J.E."/>
            <person name="Rich S.A."/>
            <person name="Livny J."/>
            <person name="Vlamakis H."/>
            <person name="Clish C."/>
            <person name="Bullock K."/>
            <person name="Deik A."/>
            <person name="Scott J."/>
            <person name="Pierce K.A."/>
            <person name="Xavier R.J."/>
            <person name="Alm E.J."/>
        </authorList>
    </citation>
    <scope>NUCLEOTIDE SEQUENCE [LARGE SCALE GENOMIC DNA]</scope>
    <source>
        <strain evidence="4 12">BIOML-A7</strain>
        <strain evidence="3 13">BIOML-A73</strain>
    </source>
</reference>
<evidence type="ECO:0000313" key="3">
    <source>
        <dbReference type="EMBL" id="KAB6083585.1"/>
    </source>
</evidence>
<dbReference type="EMBL" id="VYQC01000040">
    <property type="protein sequence ID" value="KAA9034257.1"/>
    <property type="molecule type" value="Genomic_DNA"/>
</dbReference>
<dbReference type="Proteomes" id="UP000474077">
    <property type="component" value="Unassembled WGS sequence"/>
</dbReference>
<dbReference type="Proteomes" id="UP000471447">
    <property type="component" value="Unassembled WGS sequence"/>
</dbReference>
<evidence type="ECO:0000313" key="2">
    <source>
        <dbReference type="EMBL" id="KAA9045246.1"/>
    </source>
</evidence>
<dbReference type="EMBL" id="QSQU01000034">
    <property type="protein sequence ID" value="RGK58807.1"/>
    <property type="molecule type" value="Genomic_DNA"/>
</dbReference>
<gene>
    <name evidence="5" type="ORF">B5E52_06140</name>
    <name evidence="7" type="ORF">DW042_16430</name>
    <name evidence="6" type="ORF">DXD03_19135</name>
    <name evidence="2" type="ORF">F6S82_14320</name>
    <name evidence="1" type="ORF">F6S82_26705</name>
    <name evidence="3" type="ORF">GA560_09510</name>
    <name evidence="4" type="ORF">GAZ26_15210</name>
</gene>
<dbReference type="Proteomes" id="UP000261210">
    <property type="component" value="Unassembled WGS sequence"/>
</dbReference>
<reference evidence="5" key="2">
    <citation type="journal article" date="2018" name="BMC Genomics">
        <title>Whole genome sequencing and function prediction of 133 gut anaerobes isolated from chicken caecum in pure cultures.</title>
        <authorList>
            <person name="Medvecky M."/>
            <person name="Cejkova D."/>
            <person name="Polansky O."/>
            <person name="Karasova D."/>
            <person name="Kubasova T."/>
            <person name="Cizek A."/>
            <person name="Rychlik I."/>
        </authorList>
    </citation>
    <scope>NUCLEOTIDE SEQUENCE</scope>
    <source>
        <strain evidence="5">An109</strain>
    </source>
</reference>
<dbReference type="Proteomes" id="UP000327007">
    <property type="component" value="Unassembled WGS sequence"/>
</dbReference>
<protein>
    <submittedName>
        <fullName evidence="5">Uncharacterized protein</fullName>
    </submittedName>
</protein>
<dbReference type="EMBL" id="WDCG01000016">
    <property type="protein sequence ID" value="KAB6422040.1"/>
    <property type="molecule type" value="Genomic_DNA"/>
</dbReference>
<evidence type="ECO:0000313" key="11">
    <source>
        <dbReference type="Proteomes" id="UP000327007"/>
    </source>
</evidence>
<dbReference type="Proteomes" id="UP000196036">
    <property type="component" value="Unassembled WGS sequence"/>
</dbReference>
<evidence type="ECO:0000313" key="10">
    <source>
        <dbReference type="Proteomes" id="UP000284417"/>
    </source>
</evidence>
<evidence type="ECO:0000313" key="4">
    <source>
        <dbReference type="EMBL" id="KAB6422040.1"/>
    </source>
</evidence>
<name>A0A1Y4VRR0_9BACE</name>
<dbReference type="EMBL" id="NFLW01000008">
    <property type="protein sequence ID" value="OUQ71865.1"/>
    <property type="molecule type" value="Genomic_DNA"/>
</dbReference>
<evidence type="ECO:0000313" key="7">
    <source>
        <dbReference type="EMBL" id="RHK93115.1"/>
    </source>
</evidence>
<organism evidence="5 8">
    <name type="scientific">Bacteroides xylanisolvens</name>
    <dbReference type="NCBI Taxonomy" id="371601"/>
    <lineage>
        <taxon>Bacteria</taxon>
        <taxon>Pseudomonadati</taxon>
        <taxon>Bacteroidota</taxon>
        <taxon>Bacteroidia</taxon>
        <taxon>Bacteroidales</taxon>
        <taxon>Bacteroidaceae</taxon>
        <taxon>Bacteroides</taxon>
    </lineage>
</organism>
<reference evidence="1" key="7">
    <citation type="submission" date="2019-09" db="EMBL/GenBank/DDBJ databases">
        <authorList>
            <person name="Ross B.D."/>
            <person name="Verster A.J."/>
            <person name="Radey M.C."/>
            <person name="Schmidtke D.T."/>
            <person name="Pope C.E."/>
            <person name="Hoffman L.R."/>
            <person name="Hajjar A.M."/>
            <person name="Peterson S.B."/>
            <person name="Borenstein E."/>
            <person name="Mougous J.D."/>
        </authorList>
    </citation>
    <scope>NUCLEOTIDE SEQUENCE</scope>
    <source>
        <strain evidence="1">H204</strain>
    </source>
</reference>
<reference evidence="11" key="3">
    <citation type="journal article" date="2018" name="J. Anim. Genet.">
        <title>Acquired interbacterial defense systems protect against interspecies antagonism in the human gut microbiome.</title>
        <authorList>
            <person name="Ross B.D."/>
            <person name="Verster A.J."/>
            <person name="Radey M.C."/>
            <person name="Schmidtke D.T."/>
            <person name="Pope C.E."/>
            <person name="Hoffman L.R."/>
            <person name="Hajjar A."/>
            <person name="Peterson S.B."/>
            <person name="Borenstein E."/>
            <person name="Mougous J."/>
        </authorList>
    </citation>
    <scope>NUCLEOTIDE SEQUENCE [LARGE SCALE GENOMIC DNA]</scope>
    <source>
        <strain evidence="11">H204</strain>
    </source>
</reference>
<reference evidence="9 10" key="4">
    <citation type="submission" date="2018-08" db="EMBL/GenBank/DDBJ databases">
        <title>A genome reference for cultivated species of the human gut microbiota.</title>
        <authorList>
            <person name="Zou Y."/>
            <person name="Xue W."/>
            <person name="Luo G."/>
        </authorList>
    </citation>
    <scope>NUCLEOTIDE SEQUENCE [LARGE SCALE GENOMIC DNA]</scope>
    <source>
        <strain evidence="7 10">AF39-6AC</strain>
        <strain evidence="6 9">TF10-34</strain>
    </source>
</reference>
<evidence type="ECO:0000313" key="1">
    <source>
        <dbReference type="EMBL" id="KAA9034257.1"/>
    </source>
</evidence>
<dbReference type="EMBL" id="VYQC01000008">
    <property type="protein sequence ID" value="KAA9045246.1"/>
    <property type="molecule type" value="Genomic_DNA"/>
</dbReference>
<evidence type="ECO:0000313" key="9">
    <source>
        <dbReference type="Proteomes" id="UP000261210"/>
    </source>
</evidence>
<comment type="caution">
    <text evidence="5">The sequence shown here is derived from an EMBL/GenBank/DDBJ whole genome shotgun (WGS) entry which is preliminary data.</text>
</comment>